<organism evidence="2 3">
    <name type="scientific">Channa striata</name>
    <name type="common">Snakehead murrel</name>
    <name type="synonym">Ophicephalus striatus</name>
    <dbReference type="NCBI Taxonomy" id="64152"/>
    <lineage>
        <taxon>Eukaryota</taxon>
        <taxon>Metazoa</taxon>
        <taxon>Chordata</taxon>
        <taxon>Craniata</taxon>
        <taxon>Vertebrata</taxon>
        <taxon>Euteleostomi</taxon>
        <taxon>Actinopterygii</taxon>
        <taxon>Neopterygii</taxon>
        <taxon>Teleostei</taxon>
        <taxon>Neoteleostei</taxon>
        <taxon>Acanthomorphata</taxon>
        <taxon>Anabantaria</taxon>
        <taxon>Anabantiformes</taxon>
        <taxon>Channoidei</taxon>
        <taxon>Channidae</taxon>
        <taxon>Channa</taxon>
    </lineage>
</organism>
<proteinExistence type="predicted"/>
<feature type="region of interest" description="Disordered" evidence="1">
    <location>
        <begin position="1"/>
        <end position="20"/>
    </location>
</feature>
<dbReference type="AlphaFoldDB" id="A0AA88LTP2"/>
<name>A0AA88LTP2_CHASR</name>
<evidence type="ECO:0000313" key="3">
    <source>
        <dbReference type="Proteomes" id="UP001187415"/>
    </source>
</evidence>
<accession>A0AA88LTP2</accession>
<protein>
    <submittedName>
        <fullName evidence="2">Uncharacterized protein</fullName>
    </submittedName>
</protein>
<feature type="compositionally biased region" description="Gly residues" evidence="1">
    <location>
        <begin position="1"/>
        <end position="11"/>
    </location>
</feature>
<gene>
    <name evidence="2" type="ORF">Q5P01_021120</name>
</gene>
<comment type="caution">
    <text evidence="2">The sequence shown here is derived from an EMBL/GenBank/DDBJ whole genome shotgun (WGS) entry which is preliminary data.</text>
</comment>
<dbReference type="EMBL" id="JAUPFM010000017">
    <property type="protein sequence ID" value="KAK2823945.1"/>
    <property type="molecule type" value="Genomic_DNA"/>
</dbReference>
<reference evidence="2" key="1">
    <citation type="submission" date="2023-07" db="EMBL/GenBank/DDBJ databases">
        <title>Chromosome-level Genome Assembly of Striped Snakehead (Channa striata).</title>
        <authorList>
            <person name="Liu H."/>
        </authorList>
    </citation>
    <scope>NUCLEOTIDE SEQUENCE</scope>
    <source>
        <strain evidence="2">Gz</strain>
        <tissue evidence="2">Muscle</tissue>
    </source>
</reference>
<evidence type="ECO:0000256" key="1">
    <source>
        <dbReference type="SAM" id="MobiDB-lite"/>
    </source>
</evidence>
<evidence type="ECO:0000313" key="2">
    <source>
        <dbReference type="EMBL" id="KAK2823945.1"/>
    </source>
</evidence>
<dbReference type="Proteomes" id="UP001187415">
    <property type="component" value="Unassembled WGS sequence"/>
</dbReference>
<keyword evidence="3" id="KW-1185">Reference proteome</keyword>
<sequence length="83" mass="8699">MDSSLGEGGRLPNGTSPSACPQLVLTGAGVVVLPSTIRPSPPTNGCQLFPGCELSLMLKPQRYIQAAHIQEGKWVNNNHTGTT</sequence>